<gene>
    <name evidence="3" type="ORF">WHH00_13290</name>
</gene>
<keyword evidence="4" id="KW-1185">Reference proteome</keyword>
<dbReference type="RefSeq" id="WP_406633441.1">
    <property type="nucleotide sequence ID" value="NZ_CP148033.1"/>
</dbReference>
<reference evidence="3 4" key="1">
    <citation type="submission" date="2024-03" db="EMBL/GenBank/DDBJ databases">
        <title>Rhodococcus navarretei sp. nov. and Pseudarthrobacter quantumdoti sp. nov., two new species with the ability to biosynthesize Quantum Dots isolated from soil samples at Union Glacier, Antarctica.</title>
        <authorList>
            <person name="Vargas M."/>
        </authorList>
    </citation>
    <scope>NUCLEOTIDE SEQUENCE [LARGE SCALE GENOMIC DNA]</scope>
    <source>
        <strain evidence="3 4">RC-2-3</strain>
    </source>
</reference>
<evidence type="ECO:0000313" key="3">
    <source>
        <dbReference type="EMBL" id="WXK92049.1"/>
    </source>
</evidence>
<keyword evidence="2" id="KW-0732">Signal</keyword>
<dbReference type="Proteomes" id="UP001623384">
    <property type="component" value="Chromosome"/>
</dbReference>
<accession>A0ABZ2R2E8</accession>
<organism evidence="3 4">
    <name type="scientific">Pseudarthrobacter quantipunctorum</name>
    <dbReference type="NCBI Taxonomy" id="3128980"/>
    <lineage>
        <taxon>Bacteria</taxon>
        <taxon>Bacillati</taxon>
        <taxon>Actinomycetota</taxon>
        <taxon>Actinomycetes</taxon>
        <taxon>Micrococcales</taxon>
        <taxon>Micrococcaceae</taxon>
        <taxon>Pseudarthrobacter</taxon>
    </lineage>
</organism>
<evidence type="ECO:0000256" key="1">
    <source>
        <dbReference type="SAM" id="MobiDB-lite"/>
    </source>
</evidence>
<dbReference type="EMBL" id="CP148033">
    <property type="protein sequence ID" value="WXK92049.1"/>
    <property type="molecule type" value="Genomic_DNA"/>
</dbReference>
<protein>
    <submittedName>
        <fullName evidence="3">Uncharacterized protein</fullName>
    </submittedName>
</protein>
<feature type="chain" id="PRO_5046291595" evidence="2">
    <location>
        <begin position="32"/>
        <end position="321"/>
    </location>
</feature>
<sequence length="321" mass="31239">MARSRSPWRALRPVFLAGAATLTWLTFSASAASADTLQDATSLLGGVTGSVSSVTEELPLPVAGLAADAAPAVSAPVPNTSPGLLQPVAGEVSGLADQVISSVPVVGDVIPSGTISVIAVPVAESVDVATAAAVEALAPSVTEVLPVLEPVLQPVADLASDTSVLPLPELPLAVPDNDVPAGAVPDAVAVPATLNVSATPTEAVLSGAARTGTLEVAESNAAPAGQVLVTAAYVPLQTAVVLPDSAEEQPGTADPSPAPSQAPPPPGSGTGSSVTSAAGSGTAAWLSPFNLTLPPTGIVLAGEFSEHAPAPVSFDPGSSPD</sequence>
<feature type="signal peptide" evidence="2">
    <location>
        <begin position="1"/>
        <end position="31"/>
    </location>
</feature>
<name>A0ABZ2R2E8_9MICC</name>
<proteinExistence type="predicted"/>
<feature type="compositionally biased region" description="Pro residues" evidence="1">
    <location>
        <begin position="256"/>
        <end position="267"/>
    </location>
</feature>
<evidence type="ECO:0000256" key="2">
    <source>
        <dbReference type="SAM" id="SignalP"/>
    </source>
</evidence>
<feature type="region of interest" description="Disordered" evidence="1">
    <location>
        <begin position="245"/>
        <end position="279"/>
    </location>
</feature>
<evidence type="ECO:0000313" key="4">
    <source>
        <dbReference type="Proteomes" id="UP001623384"/>
    </source>
</evidence>